<name>A0A3D8Q9W9_9EURO</name>
<evidence type="ECO:0000256" key="1">
    <source>
        <dbReference type="ARBA" id="ARBA00010790"/>
    </source>
</evidence>
<dbReference type="STRING" id="1810919.A0A3D8Q9W9"/>
<evidence type="ECO:0000313" key="5">
    <source>
        <dbReference type="Proteomes" id="UP000256690"/>
    </source>
</evidence>
<dbReference type="GeneID" id="38121632"/>
<feature type="region of interest" description="Disordered" evidence="2">
    <location>
        <begin position="187"/>
        <end position="211"/>
    </location>
</feature>
<dbReference type="GO" id="GO:0050660">
    <property type="term" value="F:flavin adenine dinucleotide binding"/>
    <property type="evidence" value="ECO:0007669"/>
    <property type="project" value="InterPro"/>
</dbReference>
<dbReference type="InterPro" id="IPR007867">
    <property type="entry name" value="GMC_OxRtase_C"/>
</dbReference>
<dbReference type="PIRSF" id="PIRSF000137">
    <property type="entry name" value="Alcohol_oxidase"/>
    <property type="match status" value="1"/>
</dbReference>
<comment type="caution">
    <text evidence="4">The sequence shown here is derived from an EMBL/GenBank/DDBJ whole genome shotgun (WGS) entry which is preliminary data.</text>
</comment>
<dbReference type="SUPFAM" id="SSF54373">
    <property type="entry name" value="FAD-linked reductases, C-terminal domain"/>
    <property type="match status" value="1"/>
</dbReference>
<protein>
    <recommendedName>
        <fullName evidence="3">Glucose-methanol-choline oxidoreductase N-terminal domain-containing protein</fullName>
    </recommendedName>
</protein>
<dbReference type="InterPro" id="IPR036188">
    <property type="entry name" value="FAD/NAD-bd_sf"/>
</dbReference>
<feature type="domain" description="Glucose-methanol-choline oxidoreductase N-terminal" evidence="3">
    <location>
        <begin position="313"/>
        <end position="327"/>
    </location>
</feature>
<dbReference type="Pfam" id="PF00732">
    <property type="entry name" value="GMC_oxred_N"/>
    <property type="match status" value="1"/>
</dbReference>
<gene>
    <name evidence="4" type="ORF">DSM5745_11262</name>
</gene>
<accession>A0A3D8Q9W9</accession>
<dbReference type="Pfam" id="PF13450">
    <property type="entry name" value="NAD_binding_8"/>
    <property type="match status" value="1"/>
</dbReference>
<keyword evidence="5" id="KW-1185">Reference proteome</keyword>
<dbReference type="GO" id="GO:0016614">
    <property type="term" value="F:oxidoreductase activity, acting on CH-OH group of donors"/>
    <property type="evidence" value="ECO:0007669"/>
    <property type="project" value="InterPro"/>
</dbReference>
<dbReference type="SUPFAM" id="SSF51905">
    <property type="entry name" value="FAD/NAD(P)-binding domain"/>
    <property type="match status" value="1"/>
</dbReference>
<evidence type="ECO:0000313" key="4">
    <source>
        <dbReference type="EMBL" id="RDW58571.1"/>
    </source>
</evidence>
<dbReference type="InterPro" id="IPR012132">
    <property type="entry name" value="GMC_OxRdtase"/>
</dbReference>
<reference evidence="4 5" key="1">
    <citation type="journal article" date="2018" name="IMA Fungus">
        <title>IMA Genome-F 9: Draft genome sequence of Annulohypoxylon stygium, Aspergillus mulundensis, Berkeleyomyces basicola (syn. Thielaviopsis basicola), Ceratocystis smalleyi, two Cercospora beticola strains, Coleophoma cylindrospora, Fusarium fracticaudum, Phialophora cf. hyalina, and Morchella septimelata.</title>
        <authorList>
            <person name="Wingfield B.D."/>
            <person name="Bills G.F."/>
            <person name="Dong Y."/>
            <person name="Huang W."/>
            <person name="Nel W.J."/>
            <person name="Swalarsk-Parry B.S."/>
            <person name="Vaghefi N."/>
            <person name="Wilken P.M."/>
            <person name="An Z."/>
            <person name="de Beer Z.W."/>
            <person name="De Vos L."/>
            <person name="Chen L."/>
            <person name="Duong T.A."/>
            <person name="Gao Y."/>
            <person name="Hammerbacher A."/>
            <person name="Kikkert J.R."/>
            <person name="Li Y."/>
            <person name="Li H."/>
            <person name="Li K."/>
            <person name="Li Q."/>
            <person name="Liu X."/>
            <person name="Ma X."/>
            <person name="Naidoo K."/>
            <person name="Pethybridge S.J."/>
            <person name="Sun J."/>
            <person name="Steenkamp E.T."/>
            <person name="van der Nest M.A."/>
            <person name="van Wyk S."/>
            <person name="Wingfield M.J."/>
            <person name="Xiong C."/>
            <person name="Yue Q."/>
            <person name="Zhang X."/>
        </authorList>
    </citation>
    <scope>NUCLEOTIDE SEQUENCE [LARGE SCALE GENOMIC DNA]</scope>
    <source>
        <strain evidence="4 5">DSM 5745</strain>
    </source>
</reference>
<organism evidence="4 5">
    <name type="scientific">Aspergillus mulundensis</name>
    <dbReference type="NCBI Taxonomy" id="1810919"/>
    <lineage>
        <taxon>Eukaryota</taxon>
        <taxon>Fungi</taxon>
        <taxon>Dikarya</taxon>
        <taxon>Ascomycota</taxon>
        <taxon>Pezizomycotina</taxon>
        <taxon>Eurotiomycetes</taxon>
        <taxon>Eurotiomycetidae</taxon>
        <taxon>Eurotiales</taxon>
        <taxon>Aspergillaceae</taxon>
        <taxon>Aspergillus</taxon>
        <taxon>Aspergillus subgen. Nidulantes</taxon>
    </lineage>
</organism>
<dbReference type="OrthoDB" id="269227at2759"/>
<dbReference type="AlphaFoldDB" id="A0A3D8Q9W9"/>
<dbReference type="Gene3D" id="3.50.50.60">
    <property type="entry name" value="FAD/NAD(P)-binding domain"/>
    <property type="match status" value="1"/>
</dbReference>
<evidence type="ECO:0000259" key="3">
    <source>
        <dbReference type="PROSITE" id="PS00624"/>
    </source>
</evidence>
<dbReference type="InterPro" id="IPR000172">
    <property type="entry name" value="GMC_OxRdtase_N"/>
</dbReference>
<sequence>MASEYEYIIVGSGAGGGPLAANLARHGYRVLLLEAGDDQGENLHTQIPAFHTISSEDPAIRWDFFVQHYDDEQQAARDPKMTWTTPEVSKQNGIYYPRAATIGGCTMHNAMMTFLPPDEDWGHIAKLTADHSWAPKEMRKYFERVERCGYLESGTAGHGFNGYLETSHPDPGLLESMKPFLEAALDTAPSKENGSPPQAIRDANAPESHGTEGVVKMVLAMTKHGRRSSPREYLISTANATNSDGSKRYPLTISTHSFATKVLLGNKGATPKATGVEFLCGAGLYEAAPMYDPKTTARTKREFATREVIVAGGAFNTPQLLKLSGIGPKDELQKFRIPVVVDLPGVGTNLQDNYETHVLSRSPKNISVLANSLLGAAGDPFLRQWVTKGSGPFKSNGEALGVKKKSTTSSEACHDLFLFGGPISFTGFFPGYSKAFSTTFDKFCWNVLKVHPRNERVGTVTLRSSDPRQRPAIDFRFLDARNDADHDLGVMAEGVTIARKMFANNKISEAFGQQEEENPGPAAQSSDAVKQDIKDKAFSHHATSTCAIGADDDQLACLDSNFNVRGVKGLRVVDASVFPRVPGAYPVLPIYMISEKATDVILEAAKQPASEVMPIL</sequence>
<dbReference type="Pfam" id="PF05199">
    <property type="entry name" value="GMC_oxred_C"/>
    <property type="match status" value="1"/>
</dbReference>
<dbReference type="PANTHER" id="PTHR11552:SF213">
    <property type="entry name" value="DEHYDROGENASE, PUTATIVE-RELATED"/>
    <property type="match status" value="1"/>
</dbReference>
<proteinExistence type="inferred from homology"/>
<comment type="similarity">
    <text evidence="1">Belongs to the GMC oxidoreductase family.</text>
</comment>
<dbReference type="RefSeq" id="XP_026598197.1">
    <property type="nucleotide sequence ID" value="XM_026753278.1"/>
</dbReference>
<dbReference type="PANTHER" id="PTHR11552">
    <property type="entry name" value="GLUCOSE-METHANOL-CHOLINE GMC OXIDOREDUCTASE"/>
    <property type="match status" value="1"/>
</dbReference>
<dbReference type="Proteomes" id="UP000256690">
    <property type="component" value="Unassembled WGS sequence"/>
</dbReference>
<dbReference type="PROSITE" id="PS00624">
    <property type="entry name" value="GMC_OXRED_2"/>
    <property type="match status" value="1"/>
</dbReference>
<dbReference type="Gene3D" id="3.30.560.10">
    <property type="entry name" value="Glucose Oxidase, domain 3"/>
    <property type="match status" value="1"/>
</dbReference>
<evidence type="ECO:0000256" key="2">
    <source>
        <dbReference type="SAM" id="MobiDB-lite"/>
    </source>
</evidence>
<dbReference type="EMBL" id="PVWQ01000023">
    <property type="protein sequence ID" value="RDW58571.1"/>
    <property type="molecule type" value="Genomic_DNA"/>
</dbReference>